<evidence type="ECO:0000256" key="5">
    <source>
        <dbReference type="ARBA" id="ARBA00023136"/>
    </source>
</evidence>
<evidence type="ECO:0000313" key="7">
    <source>
        <dbReference type="EMBL" id="VFQ68395.1"/>
    </source>
</evidence>
<evidence type="ECO:0000256" key="4">
    <source>
        <dbReference type="ARBA" id="ARBA00022989"/>
    </source>
</evidence>
<evidence type="ECO:0000256" key="6">
    <source>
        <dbReference type="SAM" id="Phobius"/>
    </source>
</evidence>
<gene>
    <name evidence="7" type="ORF">CCAM_LOCUS10171</name>
</gene>
<keyword evidence="3 6" id="KW-0812">Transmembrane</keyword>
<dbReference type="OrthoDB" id="1641903at2759"/>
<protein>
    <submittedName>
        <fullName evidence="7">Uncharacterized protein</fullName>
    </submittedName>
</protein>
<evidence type="ECO:0000256" key="3">
    <source>
        <dbReference type="ARBA" id="ARBA00022692"/>
    </source>
</evidence>
<feature type="transmembrane region" description="Helical" evidence="6">
    <location>
        <begin position="53"/>
        <end position="74"/>
    </location>
</feature>
<feature type="transmembrane region" description="Helical" evidence="6">
    <location>
        <begin position="94"/>
        <end position="114"/>
    </location>
</feature>
<proteinExistence type="inferred from homology"/>
<evidence type="ECO:0000256" key="2">
    <source>
        <dbReference type="ARBA" id="ARBA00008821"/>
    </source>
</evidence>
<keyword evidence="4 6" id="KW-1133">Transmembrane helix</keyword>
<dbReference type="Proteomes" id="UP000595140">
    <property type="component" value="Unassembled WGS sequence"/>
</dbReference>
<comment type="subcellular location">
    <subcellularLocation>
        <location evidence="1">Membrane</location>
        <topology evidence="1">Multi-pass membrane protein</topology>
    </subcellularLocation>
</comment>
<dbReference type="Pfam" id="PF00860">
    <property type="entry name" value="Xan_ur_permease"/>
    <property type="match status" value="1"/>
</dbReference>
<accession>A0A484KV52</accession>
<dbReference type="InterPro" id="IPR006043">
    <property type="entry name" value="NCS2"/>
</dbReference>
<name>A0A484KV52_9ASTE</name>
<evidence type="ECO:0000256" key="1">
    <source>
        <dbReference type="ARBA" id="ARBA00004141"/>
    </source>
</evidence>
<organism evidence="7 8">
    <name type="scientific">Cuscuta campestris</name>
    <dbReference type="NCBI Taxonomy" id="132261"/>
    <lineage>
        <taxon>Eukaryota</taxon>
        <taxon>Viridiplantae</taxon>
        <taxon>Streptophyta</taxon>
        <taxon>Embryophyta</taxon>
        <taxon>Tracheophyta</taxon>
        <taxon>Spermatophyta</taxon>
        <taxon>Magnoliopsida</taxon>
        <taxon>eudicotyledons</taxon>
        <taxon>Gunneridae</taxon>
        <taxon>Pentapetalae</taxon>
        <taxon>asterids</taxon>
        <taxon>lamiids</taxon>
        <taxon>Solanales</taxon>
        <taxon>Convolvulaceae</taxon>
        <taxon>Cuscuteae</taxon>
        <taxon>Cuscuta</taxon>
        <taxon>Cuscuta subgen. Grammica</taxon>
        <taxon>Cuscuta sect. Cleistogrammica</taxon>
    </lineage>
</organism>
<dbReference type="PANTHER" id="PTHR11119">
    <property type="entry name" value="XANTHINE-URACIL / VITAMIN C PERMEASE FAMILY MEMBER"/>
    <property type="match status" value="1"/>
</dbReference>
<dbReference type="EMBL" id="OOIL02000691">
    <property type="protein sequence ID" value="VFQ68395.1"/>
    <property type="molecule type" value="Genomic_DNA"/>
</dbReference>
<dbReference type="GO" id="GO:0016020">
    <property type="term" value="C:membrane"/>
    <property type="evidence" value="ECO:0007669"/>
    <property type="project" value="UniProtKB-SubCell"/>
</dbReference>
<dbReference type="AlphaFoldDB" id="A0A484KV52"/>
<dbReference type="GO" id="GO:0022857">
    <property type="term" value="F:transmembrane transporter activity"/>
    <property type="evidence" value="ECO:0007669"/>
    <property type="project" value="InterPro"/>
</dbReference>
<evidence type="ECO:0000313" key="8">
    <source>
        <dbReference type="Proteomes" id="UP000595140"/>
    </source>
</evidence>
<keyword evidence="8" id="KW-1185">Reference proteome</keyword>
<reference evidence="7 8" key="1">
    <citation type="submission" date="2018-04" db="EMBL/GenBank/DDBJ databases">
        <authorList>
            <person name="Vogel A."/>
        </authorList>
    </citation>
    <scope>NUCLEOTIDE SEQUENCE [LARGE SCALE GENOMIC DNA]</scope>
</reference>
<sequence>MLFFSIVGKFGAVVASVPLPIVGAIYCVLFPLMSSGGLGLLQYCNLNSYRTKFILGFSFFMGFTVSQYFNGYIITTNHGPVHTGSIWFDKTMQVIFTSSATVAGVVAVFLDQTIGRKHPQNRKDSGRVWWARFKYFDRDPRNAEFYSLPYALSRYFPSV</sequence>
<feature type="transmembrane region" description="Helical" evidence="6">
    <location>
        <begin position="20"/>
        <end position="41"/>
    </location>
</feature>
<keyword evidence="5 6" id="KW-0472">Membrane</keyword>
<comment type="similarity">
    <text evidence="2">Belongs to the nucleobase:cation symporter-2 (NCS2) (TC 2.A.40) family.</text>
</comment>